<accession>A0ABW5NBR1</accession>
<evidence type="ECO:0000256" key="3">
    <source>
        <dbReference type="ARBA" id="ARBA00022692"/>
    </source>
</evidence>
<feature type="transmembrane region" description="Helical" evidence="6">
    <location>
        <begin position="53"/>
        <end position="72"/>
    </location>
</feature>
<keyword evidence="4 6" id="KW-1133">Transmembrane helix</keyword>
<proteinExistence type="predicted"/>
<feature type="domain" description="ABC3 transporter permease C-terminal" evidence="7">
    <location>
        <begin position="4"/>
        <end position="115"/>
    </location>
</feature>
<keyword evidence="5 6" id="KW-0472">Membrane</keyword>
<name>A0ABW5NBR1_9FLAO</name>
<evidence type="ECO:0000256" key="1">
    <source>
        <dbReference type="ARBA" id="ARBA00004651"/>
    </source>
</evidence>
<evidence type="ECO:0000256" key="6">
    <source>
        <dbReference type="SAM" id="Phobius"/>
    </source>
</evidence>
<evidence type="ECO:0000313" key="8">
    <source>
        <dbReference type="EMBL" id="MFD2592885.1"/>
    </source>
</evidence>
<gene>
    <name evidence="8" type="ORF">ACFSTE_18755</name>
</gene>
<evidence type="ECO:0000256" key="5">
    <source>
        <dbReference type="ARBA" id="ARBA00023136"/>
    </source>
</evidence>
<dbReference type="InterPro" id="IPR003838">
    <property type="entry name" value="ABC3_permease_C"/>
</dbReference>
<dbReference type="Proteomes" id="UP001597459">
    <property type="component" value="Unassembled WGS sequence"/>
</dbReference>
<sequence length="124" mass="14376">MFLVLSIVVIIISLLGLFALATLTIQQRLKEVAIRKTLGASIREIMFQLIKSFLKITLIASVILLPLAYYFMQNWLDNFVYRVEMPWWPFICTPVLLVVLVFAVVGFKAYRATKVDLIKYLKFE</sequence>
<feature type="transmembrane region" description="Helical" evidence="6">
    <location>
        <begin position="87"/>
        <end position="110"/>
    </location>
</feature>
<keyword evidence="9" id="KW-1185">Reference proteome</keyword>
<dbReference type="EMBL" id="JBHULX010000039">
    <property type="protein sequence ID" value="MFD2592885.1"/>
    <property type="molecule type" value="Genomic_DNA"/>
</dbReference>
<evidence type="ECO:0000256" key="2">
    <source>
        <dbReference type="ARBA" id="ARBA00022475"/>
    </source>
</evidence>
<dbReference type="PANTHER" id="PTHR30572:SF18">
    <property type="entry name" value="ABC-TYPE MACROLIDE FAMILY EXPORT SYSTEM PERMEASE COMPONENT 2"/>
    <property type="match status" value="1"/>
</dbReference>
<keyword evidence="2" id="KW-1003">Cell membrane</keyword>
<comment type="caution">
    <text evidence="8">The sequence shown here is derived from an EMBL/GenBank/DDBJ whole genome shotgun (WGS) entry which is preliminary data.</text>
</comment>
<dbReference type="RefSeq" id="WP_378255056.1">
    <property type="nucleotide sequence ID" value="NZ_JBHSJV010000001.1"/>
</dbReference>
<feature type="transmembrane region" description="Helical" evidence="6">
    <location>
        <begin position="6"/>
        <end position="25"/>
    </location>
</feature>
<dbReference type="Pfam" id="PF02687">
    <property type="entry name" value="FtsX"/>
    <property type="match status" value="1"/>
</dbReference>
<protein>
    <submittedName>
        <fullName evidence="8">ABC transporter permease</fullName>
    </submittedName>
</protein>
<dbReference type="PANTHER" id="PTHR30572">
    <property type="entry name" value="MEMBRANE COMPONENT OF TRANSPORTER-RELATED"/>
    <property type="match status" value="1"/>
</dbReference>
<comment type="subcellular location">
    <subcellularLocation>
        <location evidence="1">Cell membrane</location>
        <topology evidence="1">Multi-pass membrane protein</topology>
    </subcellularLocation>
</comment>
<evidence type="ECO:0000256" key="4">
    <source>
        <dbReference type="ARBA" id="ARBA00022989"/>
    </source>
</evidence>
<reference evidence="9" key="1">
    <citation type="journal article" date="2019" name="Int. J. Syst. Evol. Microbiol.">
        <title>The Global Catalogue of Microorganisms (GCM) 10K type strain sequencing project: providing services to taxonomists for standard genome sequencing and annotation.</title>
        <authorList>
            <consortium name="The Broad Institute Genomics Platform"/>
            <consortium name="The Broad Institute Genome Sequencing Center for Infectious Disease"/>
            <person name="Wu L."/>
            <person name="Ma J."/>
        </authorList>
    </citation>
    <scope>NUCLEOTIDE SEQUENCE [LARGE SCALE GENOMIC DNA]</scope>
    <source>
        <strain evidence="9">KCTC 42423</strain>
    </source>
</reference>
<organism evidence="8 9">
    <name type="scientific">Aquimarina hainanensis</name>
    <dbReference type="NCBI Taxonomy" id="1578017"/>
    <lineage>
        <taxon>Bacteria</taxon>
        <taxon>Pseudomonadati</taxon>
        <taxon>Bacteroidota</taxon>
        <taxon>Flavobacteriia</taxon>
        <taxon>Flavobacteriales</taxon>
        <taxon>Flavobacteriaceae</taxon>
        <taxon>Aquimarina</taxon>
    </lineage>
</organism>
<evidence type="ECO:0000313" key="9">
    <source>
        <dbReference type="Proteomes" id="UP001597459"/>
    </source>
</evidence>
<evidence type="ECO:0000259" key="7">
    <source>
        <dbReference type="Pfam" id="PF02687"/>
    </source>
</evidence>
<keyword evidence="3 6" id="KW-0812">Transmembrane</keyword>
<dbReference type="InterPro" id="IPR050250">
    <property type="entry name" value="Macrolide_Exporter_MacB"/>
</dbReference>